<keyword evidence="5 6" id="KW-0472">Membrane</keyword>
<name>A0A6J6HCU9_9ZZZZ</name>
<protein>
    <submittedName>
        <fullName evidence="9">Unannotated protein</fullName>
    </submittedName>
</protein>
<evidence type="ECO:0000256" key="5">
    <source>
        <dbReference type="ARBA" id="ARBA00023136"/>
    </source>
</evidence>
<dbReference type="InterPro" id="IPR050638">
    <property type="entry name" value="AA-Vitamin_Transporters"/>
</dbReference>
<evidence type="ECO:0000259" key="7">
    <source>
        <dbReference type="Pfam" id="PF00892"/>
    </source>
</evidence>
<dbReference type="EMBL" id="CAEZSJ010000150">
    <property type="protein sequence ID" value="CAB4545694.1"/>
    <property type="molecule type" value="Genomic_DNA"/>
</dbReference>
<dbReference type="AlphaFoldDB" id="A0A6J6HCU9"/>
<feature type="transmembrane region" description="Helical" evidence="6">
    <location>
        <begin position="282"/>
        <end position="298"/>
    </location>
</feature>
<feature type="transmembrane region" description="Helical" evidence="6">
    <location>
        <begin position="69"/>
        <end position="88"/>
    </location>
</feature>
<dbReference type="InterPro" id="IPR037185">
    <property type="entry name" value="EmrE-like"/>
</dbReference>
<keyword evidence="3 6" id="KW-0812">Transmembrane</keyword>
<keyword evidence="4 6" id="KW-1133">Transmembrane helix</keyword>
<comment type="subcellular location">
    <subcellularLocation>
        <location evidence="1">Cell membrane</location>
        <topology evidence="1">Multi-pass membrane protein</topology>
    </subcellularLocation>
</comment>
<dbReference type="GO" id="GO:0004418">
    <property type="term" value="F:hydroxymethylbilane synthase activity"/>
    <property type="evidence" value="ECO:0007669"/>
    <property type="project" value="InterPro"/>
</dbReference>
<sequence>MPKNIRHEAYLILGAFFFALNSVPAKLVMEGGISPFRLTQIRISGAFLLLFVYVFFRNRKGLRISKSEIPSLIAFGVIGFAVVNGLYFSAIERLNVSIALIIEFTAPIWIVLWMRFIKKRNVSKLMWWGLTIGFSGLLLVGQVWRGLTLDGIGLTYAFLDAFALALYFVLGEKLVKEKGSEVTMVLGFGVSAAFFALVMPWWSFPFEVFSKSIELNGRFAGNSLPGWLLVLWVIIGGTAVPYFFVLTGLKGLSAATSSVIGMLEPVFGGVLAWFFLFEKLTLTQFIGGCVVLVGIYMADRARTSI</sequence>
<dbReference type="InterPro" id="IPR000620">
    <property type="entry name" value="EamA_dom"/>
</dbReference>
<feature type="transmembrane region" description="Helical" evidence="6">
    <location>
        <begin position="224"/>
        <end position="245"/>
    </location>
</feature>
<evidence type="ECO:0000256" key="2">
    <source>
        <dbReference type="ARBA" id="ARBA00022475"/>
    </source>
</evidence>
<feature type="transmembrane region" description="Helical" evidence="6">
    <location>
        <begin position="151"/>
        <end position="170"/>
    </location>
</feature>
<gene>
    <name evidence="8" type="ORF">UFOPK1425_00813</name>
    <name evidence="9" type="ORF">UFOPK1842_00664</name>
</gene>
<dbReference type="GO" id="GO:0033014">
    <property type="term" value="P:tetrapyrrole biosynthetic process"/>
    <property type="evidence" value="ECO:0007669"/>
    <property type="project" value="InterPro"/>
</dbReference>
<evidence type="ECO:0000313" key="8">
    <source>
        <dbReference type="EMBL" id="CAB4545694.1"/>
    </source>
</evidence>
<proteinExistence type="predicted"/>
<dbReference type="GO" id="GO:0005886">
    <property type="term" value="C:plasma membrane"/>
    <property type="evidence" value="ECO:0007669"/>
    <property type="project" value="UniProtKB-SubCell"/>
</dbReference>
<feature type="domain" description="EamA" evidence="7">
    <location>
        <begin position="152"/>
        <end position="297"/>
    </location>
</feature>
<dbReference type="PANTHER" id="PTHR32322:SF18">
    <property type="entry name" value="S-ADENOSYLMETHIONINE_S-ADENOSYLHOMOCYSTEINE TRANSPORTER"/>
    <property type="match status" value="1"/>
</dbReference>
<keyword evidence="2" id="KW-1003">Cell membrane</keyword>
<reference evidence="9" key="1">
    <citation type="submission" date="2020-05" db="EMBL/GenBank/DDBJ databases">
        <authorList>
            <person name="Chiriac C."/>
            <person name="Salcher M."/>
            <person name="Ghai R."/>
            <person name="Kavagutti S V."/>
        </authorList>
    </citation>
    <scope>NUCLEOTIDE SEQUENCE</scope>
</reference>
<feature type="transmembrane region" description="Helical" evidence="6">
    <location>
        <begin position="41"/>
        <end position="57"/>
    </location>
</feature>
<dbReference type="EMBL" id="CAEZUQ010000069">
    <property type="protein sequence ID" value="CAB4608994.1"/>
    <property type="molecule type" value="Genomic_DNA"/>
</dbReference>
<evidence type="ECO:0000256" key="1">
    <source>
        <dbReference type="ARBA" id="ARBA00004651"/>
    </source>
</evidence>
<evidence type="ECO:0000256" key="6">
    <source>
        <dbReference type="SAM" id="Phobius"/>
    </source>
</evidence>
<feature type="transmembrane region" description="Helical" evidence="6">
    <location>
        <begin position="94"/>
        <end position="113"/>
    </location>
</feature>
<accession>A0A6J6HCU9</accession>
<evidence type="ECO:0000256" key="3">
    <source>
        <dbReference type="ARBA" id="ARBA00022692"/>
    </source>
</evidence>
<dbReference type="InterPro" id="IPR022419">
    <property type="entry name" value="Porphobilin_deaminase_cofac_BS"/>
</dbReference>
<dbReference type="SUPFAM" id="SSF103481">
    <property type="entry name" value="Multidrug resistance efflux transporter EmrE"/>
    <property type="match status" value="2"/>
</dbReference>
<feature type="transmembrane region" description="Helical" evidence="6">
    <location>
        <begin position="252"/>
        <end position="276"/>
    </location>
</feature>
<organism evidence="9">
    <name type="scientific">freshwater metagenome</name>
    <dbReference type="NCBI Taxonomy" id="449393"/>
    <lineage>
        <taxon>unclassified sequences</taxon>
        <taxon>metagenomes</taxon>
        <taxon>ecological metagenomes</taxon>
    </lineage>
</organism>
<evidence type="ECO:0000313" key="9">
    <source>
        <dbReference type="EMBL" id="CAB4608994.1"/>
    </source>
</evidence>
<feature type="transmembrane region" description="Helical" evidence="6">
    <location>
        <begin position="125"/>
        <end position="145"/>
    </location>
</feature>
<dbReference type="PROSITE" id="PS00533">
    <property type="entry name" value="PORPHOBILINOGEN_DEAM"/>
    <property type="match status" value="1"/>
</dbReference>
<evidence type="ECO:0000256" key="4">
    <source>
        <dbReference type="ARBA" id="ARBA00022989"/>
    </source>
</evidence>
<feature type="domain" description="EamA" evidence="7">
    <location>
        <begin position="10"/>
        <end position="140"/>
    </location>
</feature>
<dbReference type="PANTHER" id="PTHR32322">
    <property type="entry name" value="INNER MEMBRANE TRANSPORTER"/>
    <property type="match status" value="1"/>
</dbReference>
<dbReference type="Pfam" id="PF00892">
    <property type="entry name" value="EamA"/>
    <property type="match status" value="2"/>
</dbReference>
<feature type="transmembrane region" description="Helical" evidence="6">
    <location>
        <begin position="182"/>
        <end position="204"/>
    </location>
</feature>